<comment type="caution">
    <text evidence="1">The sequence shown here is derived from an EMBL/GenBank/DDBJ whole genome shotgun (WGS) entry which is preliminary data.</text>
</comment>
<dbReference type="Proteomes" id="UP001576774">
    <property type="component" value="Unassembled WGS sequence"/>
</dbReference>
<organism evidence="1 2">
    <name type="scientific">Floridaenema aerugineum BLCC-F46</name>
    <dbReference type="NCBI Taxonomy" id="3153654"/>
    <lineage>
        <taxon>Bacteria</taxon>
        <taxon>Bacillati</taxon>
        <taxon>Cyanobacteriota</taxon>
        <taxon>Cyanophyceae</taxon>
        <taxon>Oscillatoriophycideae</taxon>
        <taxon>Aerosakkonematales</taxon>
        <taxon>Aerosakkonemataceae</taxon>
        <taxon>Floridanema</taxon>
        <taxon>Floridanema aerugineum</taxon>
    </lineage>
</organism>
<gene>
    <name evidence="1" type="ORF">ACE1CC_09745</name>
</gene>
<name>A0ABV4X2Z6_9CYAN</name>
<proteinExistence type="predicted"/>
<dbReference type="RefSeq" id="WP_413270269.1">
    <property type="nucleotide sequence ID" value="NZ_JBHFNQ010000075.1"/>
</dbReference>
<accession>A0ABV4X2Z6</accession>
<evidence type="ECO:0000313" key="1">
    <source>
        <dbReference type="EMBL" id="MFB2877159.1"/>
    </source>
</evidence>
<reference evidence="1 2" key="1">
    <citation type="submission" date="2024-09" db="EMBL/GenBank/DDBJ databases">
        <title>Floridaenema gen nov. (Aerosakkonemataceae, Aerosakkonematales ord. nov., Cyanobacteria) from benthic tropical and subtropical fresh waters, with the description of four new species.</title>
        <authorList>
            <person name="Moretto J.A."/>
            <person name="Berthold D.E."/>
            <person name="Lefler F.W."/>
            <person name="Huang I.-S."/>
            <person name="Laughinghouse H. IV."/>
        </authorList>
    </citation>
    <scope>NUCLEOTIDE SEQUENCE [LARGE SCALE GENOMIC DNA]</scope>
    <source>
        <strain evidence="1 2">BLCC-F46</strain>
    </source>
</reference>
<dbReference type="EMBL" id="JBHFNQ010000075">
    <property type="protein sequence ID" value="MFB2877159.1"/>
    <property type="molecule type" value="Genomic_DNA"/>
</dbReference>
<sequence>MEVLLACDTLAEEMLEKLGELVEASTLIIIVNITAWNNLFGITHSSLAVGNT</sequence>
<evidence type="ECO:0000313" key="2">
    <source>
        <dbReference type="Proteomes" id="UP001576774"/>
    </source>
</evidence>
<protein>
    <submittedName>
        <fullName evidence="1">Uncharacterized protein</fullName>
    </submittedName>
</protein>
<keyword evidence="2" id="KW-1185">Reference proteome</keyword>